<feature type="compositionally biased region" description="Low complexity" evidence="1">
    <location>
        <begin position="133"/>
        <end position="146"/>
    </location>
</feature>
<protein>
    <recommendedName>
        <fullName evidence="2">PiggyBac transposable element-derived protein domain-containing protein</fullName>
    </recommendedName>
</protein>
<dbReference type="Proteomes" id="UP001558613">
    <property type="component" value="Unassembled WGS sequence"/>
</dbReference>
<dbReference type="EMBL" id="JAYMGO010000022">
    <property type="protein sequence ID" value="KAL1250755.1"/>
    <property type="molecule type" value="Genomic_DNA"/>
</dbReference>
<dbReference type="PANTHER" id="PTHR46599">
    <property type="entry name" value="PIGGYBAC TRANSPOSABLE ELEMENT-DERIVED PROTEIN 4"/>
    <property type="match status" value="1"/>
</dbReference>
<feature type="region of interest" description="Disordered" evidence="1">
    <location>
        <begin position="119"/>
        <end position="179"/>
    </location>
</feature>
<proteinExistence type="predicted"/>
<evidence type="ECO:0000313" key="3">
    <source>
        <dbReference type="EMBL" id="KAL1250755.1"/>
    </source>
</evidence>
<accession>A0ABR3LEE4</accession>
<evidence type="ECO:0000259" key="2">
    <source>
        <dbReference type="Pfam" id="PF13843"/>
    </source>
</evidence>
<gene>
    <name evidence="3" type="ORF">QQF64_018551</name>
</gene>
<dbReference type="PANTHER" id="PTHR46599:SF3">
    <property type="entry name" value="PIGGYBAC TRANSPOSABLE ELEMENT-DERIVED PROTEIN 4"/>
    <property type="match status" value="1"/>
</dbReference>
<feature type="region of interest" description="Disordered" evidence="1">
    <location>
        <begin position="589"/>
        <end position="615"/>
    </location>
</feature>
<feature type="domain" description="PiggyBac transposable element-derived protein" evidence="2">
    <location>
        <begin position="218"/>
        <end position="387"/>
    </location>
</feature>
<feature type="compositionally biased region" description="Basic residues" evidence="1">
    <location>
        <begin position="160"/>
        <end position="171"/>
    </location>
</feature>
<feature type="compositionally biased region" description="Polar residues" evidence="1">
    <location>
        <begin position="120"/>
        <end position="132"/>
    </location>
</feature>
<comment type="caution">
    <text evidence="3">The sequence shown here is derived from an EMBL/GenBank/DDBJ whole genome shotgun (WGS) entry which is preliminary data.</text>
</comment>
<dbReference type="InterPro" id="IPR029526">
    <property type="entry name" value="PGBD"/>
</dbReference>
<feature type="compositionally biased region" description="Polar residues" evidence="1">
    <location>
        <begin position="596"/>
        <end position="610"/>
    </location>
</feature>
<name>A0ABR3LEE4_9TELE</name>
<dbReference type="Pfam" id="PF13843">
    <property type="entry name" value="DDE_Tnp_1_7"/>
    <property type="match status" value="1"/>
</dbReference>
<sequence length="687" mass="77331">MPTTICWLLLSHGCQQQSPQARKSIRNASIKLLDYSEPEFSITNVEEVGLMNTNRVRALQQLYKFFVGVEAVLEELDRMSDTETCSEASFDSVREAAYNVGEDPDFDVASSDEEWLAASQPGTSNQDVCSVFTSSTPQTSMTPTHSAGDSVKPKTCSRQYRGRSRSVKGTKRPASVMAESSGTERWYDCSEEDEAPALPHFLPKWIPGPQLVMDRIYSPLQLFQLFFTVSVADTMVKNTNAFARMRSEAGKRFIWLPVKVQELYSYIGLVIYMGLLGAKNIIDYWSGKEIYRLPFPRSVMSRSRFQAISWNLHLCDPEDDLENVRKKGTPAYDKLFKIKPLYTDIISSCKTYFHPDRQLAVDERMVASKARIGIKQYIKDKPTKGSVMQLLDLSLLGGGYQLFMDNFYTSPCLFMDLLAKKTLACGTVRTNRQGFPKKKANDLSRRDPRGTIRWLRDEKLLFLKWMDTREVTMCSTMHKAYGGETVLRRVKNPDGGWEMSRIPIPAAVKDYNKYMGGVDLSDALIGYYNVLHKTTKWYKTFFFHFVDIAVVNSFILHQHLSRAQNKSPLNQKEFREKLVSELAALSSTPAAPDLPASTSNAPDLPASSSTSAAPDLPASAKAAEEPCCPEYFGSDARSGRRVCALCKLSGLKVKTSVYCTKCSVPLCFVASRNCFRKWHTDGHSQTV</sequence>
<evidence type="ECO:0000256" key="1">
    <source>
        <dbReference type="SAM" id="MobiDB-lite"/>
    </source>
</evidence>
<evidence type="ECO:0000313" key="4">
    <source>
        <dbReference type="Proteomes" id="UP001558613"/>
    </source>
</evidence>
<keyword evidence="4" id="KW-1185">Reference proteome</keyword>
<organism evidence="3 4">
    <name type="scientific">Cirrhinus molitorella</name>
    <name type="common">mud carp</name>
    <dbReference type="NCBI Taxonomy" id="172907"/>
    <lineage>
        <taxon>Eukaryota</taxon>
        <taxon>Metazoa</taxon>
        <taxon>Chordata</taxon>
        <taxon>Craniata</taxon>
        <taxon>Vertebrata</taxon>
        <taxon>Euteleostomi</taxon>
        <taxon>Actinopterygii</taxon>
        <taxon>Neopterygii</taxon>
        <taxon>Teleostei</taxon>
        <taxon>Ostariophysi</taxon>
        <taxon>Cypriniformes</taxon>
        <taxon>Cyprinidae</taxon>
        <taxon>Labeoninae</taxon>
        <taxon>Labeonini</taxon>
        <taxon>Cirrhinus</taxon>
    </lineage>
</organism>
<reference evidence="3 4" key="1">
    <citation type="submission" date="2023-09" db="EMBL/GenBank/DDBJ databases">
        <authorList>
            <person name="Wang M."/>
        </authorList>
    </citation>
    <scope>NUCLEOTIDE SEQUENCE [LARGE SCALE GENOMIC DNA]</scope>
    <source>
        <strain evidence="3">GT-2023</strain>
        <tissue evidence="3">Liver</tissue>
    </source>
</reference>